<evidence type="ECO:0000256" key="3">
    <source>
        <dbReference type="ARBA" id="ARBA00012438"/>
    </source>
</evidence>
<dbReference type="PRINTS" id="PR00344">
    <property type="entry name" value="BCTRLSENSOR"/>
</dbReference>
<protein>
    <recommendedName>
        <fullName evidence="3">histidine kinase</fullName>
        <ecNumber evidence="3">2.7.13.3</ecNumber>
    </recommendedName>
</protein>
<dbReference type="InterPro" id="IPR005467">
    <property type="entry name" value="His_kinase_dom"/>
</dbReference>
<dbReference type="EMBL" id="WUUQ01000002">
    <property type="protein sequence ID" value="MXQ73542.1"/>
    <property type="molecule type" value="Genomic_DNA"/>
</dbReference>
<name>A0A6N8U653_9FIRM</name>
<dbReference type="Pfam" id="PF02518">
    <property type="entry name" value="HATPase_c"/>
    <property type="match status" value="1"/>
</dbReference>
<dbReference type="SUPFAM" id="SSF55874">
    <property type="entry name" value="ATPase domain of HSP90 chaperone/DNA topoisomerase II/histidine kinase"/>
    <property type="match status" value="1"/>
</dbReference>
<comment type="catalytic activity">
    <reaction evidence="1">
        <text>ATP + protein L-histidine = ADP + protein N-phospho-L-histidine.</text>
        <dbReference type="EC" id="2.7.13.3"/>
    </reaction>
</comment>
<keyword evidence="5" id="KW-0547">Nucleotide-binding</keyword>
<dbReference type="AlphaFoldDB" id="A0A6N8U653"/>
<keyword evidence="4" id="KW-0808">Transferase</keyword>
<dbReference type="InterPro" id="IPR050351">
    <property type="entry name" value="BphY/WalK/GraS-like"/>
</dbReference>
<reference evidence="11 12" key="2">
    <citation type="submission" date="2020-01" db="EMBL/GenBank/DDBJ databases">
        <title>Clostridiaceae sp. nov. isolated from the gut of human by culturomics.</title>
        <authorList>
            <person name="Chang Y."/>
        </authorList>
    </citation>
    <scope>NUCLEOTIDE SEQUENCE [LARGE SCALE GENOMIC DNA]</scope>
    <source>
        <strain evidence="11 12">DONG20-135</strain>
    </source>
</reference>
<dbReference type="EC" id="2.7.13.3" evidence="3"/>
<keyword evidence="9" id="KW-0472">Membrane</keyword>
<dbReference type="GO" id="GO:0000156">
    <property type="term" value="F:phosphorelay response regulator activity"/>
    <property type="evidence" value="ECO:0007669"/>
    <property type="project" value="TreeGrafter"/>
</dbReference>
<evidence type="ECO:0000256" key="8">
    <source>
        <dbReference type="ARBA" id="ARBA00023012"/>
    </source>
</evidence>
<dbReference type="GO" id="GO:0004673">
    <property type="term" value="F:protein histidine kinase activity"/>
    <property type="evidence" value="ECO:0007669"/>
    <property type="project" value="UniProtKB-EC"/>
</dbReference>
<evidence type="ECO:0000256" key="2">
    <source>
        <dbReference type="ARBA" id="ARBA00004370"/>
    </source>
</evidence>
<keyword evidence="9" id="KW-0812">Transmembrane</keyword>
<proteinExistence type="predicted"/>
<dbReference type="RefSeq" id="WP_160624983.1">
    <property type="nucleotide sequence ID" value="NZ_WUUQ01000002.1"/>
</dbReference>
<reference evidence="11 12" key="1">
    <citation type="submission" date="2019-12" db="EMBL/GenBank/DDBJ databases">
        <authorList>
            <person name="Yang R."/>
        </authorList>
    </citation>
    <scope>NUCLEOTIDE SEQUENCE [LARGE SCALE GENOMIC DNA]</scope>
    <source>
        <strain evidence="11 12">DONG20-135</strain>
    </source>
</reference>
<dbReference type="PROSITE" id="PS50109">
    <property type="entry name" value="HIS_KIN"/>
    <property type="match status" value="1"/>
</dbReference>
<keyword evidence="12" id="KW-1185">Reference proteome</keyword>
<accession>A0A6N8U653</accession>
<dbReference type="InterPro" id="IPR036890">
    <property type="entry name" value="HATPase_C_sf"/>
</dbReference>
<evidence type="ECO:0000313" key="11">
    <source>
        <dbReference type="EMBL" id="MXQ73542.1"/>
    </source>
</evidence>
<keyword evidence="8" id="KW-0902">Two-component regulatory system</keyword>
<feature type="domain" description="Histidine kinase" evidence="10">
    <location>
        <begin position="177"/>
        <end position="347"/>
    </location>
</feature>
<dbReference type="Proteomes" id="UP000434036">
    <property type="component" value="Unassembled WGS sequence"/>
</dbReference>
<dbReference type="GO" id="GO:0030295">
    <property type="term" value="F:protein kinase activator activity"/>
    <property type="evidence" value="ECO:0007669"/>
    <property type="project" value="TreeGrafter"/>
</dbReference>
<dbReference type="InterPro" id="IPR003594">
    <property type="entry name" value="HATPase_dom"/>
</dbReference>
<evidence type="ECO:0000256" key="6">
    <source>
        <dbReference type="ARBA" id="ARBA00022777"/>
    </source>
</evidence>
<evidence type="ECO:0000256" key="1">
    <source>
        <dbReference type="ARBA" id="ARBA00000085"/>
    </source>
</evidence>
<dbReference type="InterPro" id="IPR004358">
    <property type="entry name" value="Sig_transdc_His_kin-like_C"/>
</dbReference>
<comment type="caution">
    <text evidence="11">The sequence shown here is derived from an EMBL/GenBank/DDBJ whole genome shotgun (WGS) entry which is preliminary data.</text>
</comment>
<comment type="subcellular location">
    <subcellularLocation>
        <location evidence="2">Membrane</location>
    </subcellularLocation>
</comment>
<feature type="transmembrane region" description="Helical" evidence="9">
    <location>
        <begin position="76"/>
        <end position="99"/>
    </location>
</feature>
<keyword evidence="6" id="KW-0418">Kinase</keyword>
<sequence length="353" mass="41160">MPSISKKKWLLISIGTFLLILMICLSFYFFISKSDADMQNIPQIYYYDNLRTQVITRSTITAKQLHDYFRQAFYQYLPLLIAMICFCILLFSFIILYGVRILDKKHSKEIADDLMQVSYDRIDLVKANDLKAEYQILHQKMTAFEEDQKRLHAYISHEQKNLIMLLKARIQSNDPQITRDIDKLSQSIDDILALSAHQDMQKTICDLAMIAAEQCDRYRSIYPSLSFQFDEEADYSILGKEQWLRRALDNLLENAVKYGDQKPIEVSLRQAYNSVLLYVQDRGKGMSEVQQERIFDYGYRIHTLKKDGYGIGLSLVCHVCELCDGFIHVKSYPDQGSTFILAFPLADHRQNIT</sequence>
<keyword evidence="9" id="KW-1133">Transmembrane helix</keyword>
<dbReference type="PANTHER" id="PTHR42878:SF7">
    <property type="entry name" value="SENSOR HISTIDINE KINASE GLRK"/>
    <property type="match status" value="1"/>
</dbReference>
<dbReference type="SMART" id="SM00387">
    <property type="entry name" value="HATPase_c"/>
    <property type="match status" value="1"/>
</dbReference>
<keyword evidence="7" id="KW-0067">ATP-binding</keyword>
<evidence type="ECO:0000313" key="12">
    <source>
        <dbReference type="Proteomes" id="UP000434036"/>
    </source>
</evidence>
<evidence type="ECO:0000256" key="4">
    <source>
        <dbReference type="ARBA" id="ARBA00022679"/>
    </source>
</evidence>
<evidence type="ECO:0000256" key="9">
    <source>
        <dbReference type="SAM" id="Phobius"/>
    </source>
</evidence>
<dbReference type="PANTHER" id="PTHR42878">
    <property type="entry name" value="TWO-COMPONENT HISTIDINE KINASE"/>
    <property type="match status" value="1"/>
</dbReference>
<dbReference type="Gene3D" id="3.30.565.10">
    <property type="entry name" value="Histidine kinase-like ATPase, C-terminal domain"/>
    <property type="match status" value="1"/>
</dbReference>
<evidence type="ECO:0000256" key="5">
    <source>
        <dbReference type="ARBA" id="ARBA00022741"/>
    </source>
</evidence>
<organism evidence="11 12">
    <name type="scientific">Copranaerobaculum intestinale</name>
    <dbReference type="NCBI Taxonomy" id="2692629"/>
    <lineage>
        <taxon>Bacteria</taxon>
        <taxon>Bacillati</taxon>
        <taxon>Bacillota</taxon>
        <taxon>Erysipelotrichia</taxon>
        <taxon>Erysipelotrichales</taxon>
        <taxon>Erysipelotrichaceae</taxon>
        <taxon>Copranaerobaculum</taxon>
    </lineage>
</organism>
<evidence type="ECO:0000256" key="7">
    <source>
        <dbReference type="ARBA" id="ARBA00022840"/>
    </source>
</evidence>
<gene>
    <name evidence="11" type="ORF">GSF08_06295</name>
</gene>
<feature type="transmembrane region" description="Helical" evidence="9">
    <location>
        <begin position="9"/>
        <end position="31"/>
    </location>
</feature>
<dbReference type="GO" id="GO:0005524">
    <property type="term" value="F:ATP binding"/>
    <property type="evidence" value="ECO:0007669"/>
    <property type="project" value="UniProtKB-KW"/>
</dbReference>
<dbReference type="GO" id="GO:0007234">
    <property type="term" value="P:osmosensory signaling via phosphorelay pathway"/>
    <property type="evidence" value="ECO:0007669"/>
    <property type="project" value="TreeGrafter"/>
</dbReference>
<evidence type="ECO:0000259" key="10">
    <source>
        <dbReference type="PROSITE" id="PS50109"/>
    </source>
</evidence>